<dbReference type="EMBL" id="AGZD01000007">
    <property type="protein sequence ID" value="EKB54493.1"/>
    <property type="molecule type" value="Genomic_DNA"/>
</dbReference>
<dbReference type="PATRIC" id="fig|883111.3.peg.685"/>
<dbReference type="Pfam" id="PF10991">
    <property type="entry name" value="Enc34_ssDNA-bd"/>
    <property type="match status" value="1"/>
</dbReference>
<dbReference type="Proteomes" id="UP000004465">
    <property type="component" value="Unassembled WGS sequence"/>
</dbReference>
<dbReference type="InterPro" id="IPR012340">
    <property type="entry name" value="NA-bd_OB-fold"/>
</dbReference>
<evidence type="ECO:0008006" key="3">
    <source>
        <dbReference type="Google" id="ProtNLM"/>
    </source>
</evidence>
<dbReference type="InterPro" id="IPR022595">
    <property type="entry name" value="Enc34_ssDNA-bd"/>
</dbReference>
<sequence>MTTANSTKVIAPKVRLSFVNLLEPKAFEGQEAKYSVMAMINKDDTKTLAKIEKAIDAAYQMGVDSGKLKGVKRDKLKVTLRDADEEFDIEENPEFENHMFINLSAKQKPGVINKYKEKTTDPEEVYSGVYANVSMNFYPYNTAGNRGVSAGLNNVMVLGYGDYLGGRASAESDFAEFEAEDESEDLEDIL</sequence>
<dbReference type="OrthoDB" id="9786575at2"/>
<dbReference type="HOGENOM" id="CLU_087553_0_0_9"/>
<proteinExistence type="predicted"/>
<organism evidence="1 2">
    <name type="scientific">Facklamia hominis CCUG 36813</name>
    <dbReference type="NCBI Taxonomy" id="883111"/>
    <lineage>
        <taxon>Bacteria</taxon>
        <taxon>Bacillati</taxon>
        <taxon>Bacillota</taxon>
        <taxon>Bacilli</taxon>
        <taxon>Lactobacillales</taxon>
        <taxon>Aerococcaceae</taxon>
        <taxon>Facklamia</taxon>
    </lineage>
</organism>
<dbReference type="STRING" id="883111.HMPREF9706_00683"/>
<gene>
    <name evidence="1" type="ORF">HMPREF9706_00683</name>
</gene>
<accession>K1LWN3</accession>
<reference evidence="1 2" key="1">
    <citation type="submission" date="2012-07" db="EMBL/GenBank/DDBJ databases">
        <title>The Genome Sequence of Facklamia hominis CCUG 36813.</title>
        <authorList>
            <consortium name="The Broad Institute Genome Sequencing Platform"/>
            <person name="Earl A."/>
            <person name="Ward D."/>
            <person name="Feldgarden M."/>
            <person name="Gevers D."/>
            <person name="Huys G."/>
            <person name="Walker B."/>
            <person name="Young S.K."/>
            <person name="Zeng Q."/>
            <person name="Gargeya S."/>
            <person name="Fitzgerald M."/>
            <person name="Haas B."/>
            <person name="Abouelleil A."/>
            <person name="Alvarado L."/>
            <person name="Arachchi H.M."/>
            <person name="Berlin A.M."/>
            <person name="Chapman S.B."/>
            <person name="Goldberg J."/>
            <person name="Griggs A."/>
            <person name="Gujja S."/>
            <person name="Hansen M."/>
            <person name="Howarth C."/>
            <person name="Imamovic A."/>
            <person name="Larimer J."/>
            <person name="McCowen C."/>
            <person name="Montmayeur A."/>
            <person name="Murphy C."/>
            <person name="Neiman D."/>
            <person name="Pearson M."/>
            <person name="Priest M."/>
            <person name="Roberts A."/>
            <person name="Saif S."/>
            <person name="Shea T."/>
            <person name="Sisk P."/>
            <person name="Sykes S."/>
            <person name="Wortman J."/>
            <person name="Nusbaum C."/>
            <person name="Birren B."/>
        </authorList>
    </citation>
    <scope>NUCLEOTIDE SEQUENCE [LARGE SCALE GENOMIC DNA]</scope>
    <source>
        <strain evidence="1 2">CCUG 36813</strain>
    </source>
</reference>
<dbReference type="Gene3D" id="2.40.50.140">
    <property type="entry name" value="Nucleic acid-binding proteins"/>
    <property type="match status" value="1"/>
</dbReference>
<dbReference type="SUPFAM" id="SSF50249">
    <property type="entry name" value="Nucleic acid-binding proteins"/>
    <property type="match status" value="1"/>
</dbReference>
<evidence type="ECO:0000313" key="2">
    <source>
        <dbReference type="Proteomes" id="UP000004465"/>
    </source>
</evidence>
<keyword evidence="2" id="KW-1185">Reference proteome</keyword>
<protein>
    <recommendedName>
        <fullName evidence="3">Phage protein</fullName>
    </recommendedName>
</protein>
<comment type="caution">
    <text evidence="1">The sequence shown here is derived from an EMBL/GenBank/DDBJ whole genome shotgun (WGS) entry which is preliminary data.</text>
</comment>
<evidence type="ECO:0000313" key="1">
    <source>
        <dbReference type="EMBL" id="EKB54493.1"/>
    </source>
</evidence>
<name>K1LWN3_9LACT</name>
<dbReference type="AlphaFoldDB" id="K1LWN3"/>